<accession>A0A1N6PI21</accession>
<protein>
    <recommendedName>
        <fullName evidence="3 10">Gluconokinase</fullName>
        <ecNumber evidence="3 10">2.7.1.12</ecNumber>
    </recommendedName>
</protein>
<keyword evidence="6 10" id="KW-0418">Kinase</keyword>
<keyword evidence="7 10" id="KW-0067">ATP-binding</keyword>
<evidence type="ECO:0000256" key="10">
    <source>
        <dbReference type="RuleBase" id="RU363066"/>
    </source>
</evidence>
<evidence type="ECO:0000256" key="9">
    <source>
        <dbReference type="ARBA" id="ARBA00048090"/>
    </source>
</evidence>
<dbReference type="AlphaFoldDB" id="A0A1N6PI21"/>
<evidence type="ECO:0000256" key="6">
    <source>
        <dbReference type="ARBA" id="ARBA00022777"/>
    </source>
</evidence>
<evidence type="ECO:0000256" key="3">
    <source>
        <dbReference type="ARBA" id="ARBA00012054"/>
    </source>
</evidence>
<sequence>MVGLVTQHLVVMGVSGAGKSTTGKALARHLGWPFVEGDSFHPAANLAKMRAGIALDDADRAPWLRALAAEIARHQAQGQCSVLGCSALKRAYRDMLRQGAPRVRFVHVHGSRALLERRLTHREGHFFPARLLDSQLAALEPLAADEDGAVVDMALSVGEQVRQALRRLALEG</sequence>
<dbReference type="CDD" id="cd02021">
    <property type="entry name" value="GntK"/>
    <property type="match status" value="1"/>
</dbReference>
<keyword evidence="8" id="KW-0311">Gluconate utilization</keyword>
<evidence type="ECO:0000256" key="7">
    <source>
        <dbReference type="ARBA" id="ARBA00022840"/>
    </source>
</evidence>
<name>A0A1N6PI21_9RHOB</name>
<organism evidence="11 12">
    <name type="scientific">Paracoccus thiocyanatus</name>
    <dbReference type="NCBI Taxonomy" id="34006"/>
    <lineage>
        <taxon>Bacteria</taxon>
        <taxon>Pseudomonadati</taxon>
        <taxon>Pseudomonadota</taxon>
        <taxon>Alphaproteobacteria</taxon>
        <taxon>Rhodobacterales</taxon>
        <taxon>Paracoccaceae</taxon>
        <taxon>Paracoccus</taxon>
    </lineage>
</organism>
<dbReference type="Gene3D" id="3.40.50.300">
    <property type="entry name" value="P-loop containing nucleotide triphosphate hydrolases"/>
    <property type="match status" value="1"/>
</dbReference>
<dbReference type="EMBL" id="FTMK01000003">
    <property type="protein sequence ID" value="SIQ04010.1"/>
    <property type="molecule type" value="Genomic_DNA"/>
</dbReference>
<keyword evidence="4 10" id="KW-0808">Transferase</keyword>
<evidence type="ECO:0000313" key="11">
    <source>
        <dbReference type="EMBL" id="SIQ04010.1"/>
    </source>
</evidence>
<evidence type="ECO:0000256" key="5">
    <source>
        <dbReference type="ARBA" id="ARBA00022741"/>
    </source>
</evidence>
<dbReference type="Pfam" id="PF13671">
    <property type="entry name" value="AAA_33"/>
    <property type="match status" value="1"/>
</dbReference>
<dbReference type="OrthoDB" id="9795716at2"/>
<dbReference type="RefSeq" id="WP_149764272.1">
    <property type="nucleotide sequence ID" value="NZ_FTMK01000003.1"/>
</dbReference>
<reference evidence="11 12" key="1">
    <citation type="submission" date="2017-01" db="EMBL/GenBank/DDBJ databases">
        <authorList>
            <person name="Varghese N."/>
            <person name="Submissions S."/>
        </authorList>
    </citation>
    <scope>NUCLEOTIDE SEQUENCE [LARGE SCALE GENOMIC DNA]</scope>
    <source>
        <strain evidence="11 12">ATCC 700171</strain>
    </source>
</reference>
<gene>
    <name evidence="11" type="ORF">SAMN05421641_10322</name>
</gene>
<dbReference type="GO" id="GO:0005524">
    <property type="term" value="F:ATP binding"/>
    <property type="evidence" value="ECO:0007669"/>
    <property type="project" value="UniProtKB-KW"/>
</dbReference>
<comment type="similarity">
    <text evidence="2 10">Belongs to the gluconokinase GntK/GntV family.</text>
</comment>
<proteinExistence type="inferred from homology"/>
<dbReference type="FunFam" id="3.40.50.300:FF:000522">
    <property type="entry name" value="Gluconokinase"/>
    <property type="match status" value="1"/>
</dbReference>
<dbReference type="GO" id="GO:0046316">
    <property type="term" value="F:gluconokinase activity"/>
    <property type="evidence" value="ECO:0007669"/>
    <property type="project" value="UniProtKB-EC"/>
</dbReference>
<keyword evidence="5 10" id="KW-0547">Nucleotide-binding</keyword>
<dbReference type="GO" id="GO:0019521">
    <property type="term" value="P:D-gluconate metabolic process"/>
    <property type="evidence" value="ECO:0007669"/>
    <property type="project" value="UniProtKB-KW"/>
</dbReference>
<evidence type="ECO:0000313" key="12">
    <source>
        <dbReference type="Proteomes" id="UP000323956"/>
    </source>
</evidence>
<dbReference type="GO" id="GO:0005737">
    <property type="term" value="C:cytoplasm"/>
    <property type="evidence" value="ECO:0007669"/>
    <property type="project" value="TreeGrafter"/>
</dbReference>
<dbReference type="NCBIfam" id="TIGR01313">
    <property type="entry name" value="therm_gnt_kin"/>
    <property type="match status" value="1"/>
</dbReference>
<dbReference type="SUPFAM" id="SSF52540">
    <property type="entry name" value="P-loop containing nucleoside triphosphate hydrolases"/>
    <property type="match status" value="1"/>
</dbReference>
<evidence type="ECO:0000256" key="8">
    <source>
        <dbReference type="ARBA" id="ARBA00023064"/>
    </source>
</evidence>
<evidence type="ECO:0000256" key="1">
    <source>
        <dbReference type="ARBA" id="ARBA00004761"/>
    </source>
</evidence>
<evidence type="ECO:0000256" key="4">
    <source>
        <dbReference type="ARBA" id="ARBA00022679"/>
    </source>
</evidence>
<comment type="catalytic activity">
    <reaction evidence="9 10">
        <text>D-gluconate + ATP = 6-phospho-D-gluconate + ADP + H(+)</text>
        <dbReference type="Rhea" id="RHEA:19433"/>
        <dbReference type="ChEBI" id="CHEBI:15378"/>
        <dbReference type="ChEBI" id="CHEBI:18391"/>
        <dbReference type="ChEBI" id="CHEBI:30616"/>
        <dbReference type="ChEBI" id="CHEBI:58759"/>
        <dbReference type="ChEBI" id="CHEBI:456216"/>
        <dbReference type="EC" id="2.7.1.12"/>
    </reaction>
</comment>
<comment type="pathway">
    <text evidence="1">Carbohydrate acid metabolism.</text>
</comment>
<dbReference type="EC" id="2.7.1.12" evidence="3 10"/>
<dbReference type="InterPro" id="IPR027417">
    <property type="entry name" value="P-loop_NTPase"/>
</dbReference>
<evidence type="ECO:0000256" key="2">
    <source>
        <dbReference type="ARBA" id="ARBA00008420"/>
    </source>
</evidence>
<dbReference type="PANTHER" id="PTHR43442:SF3">
    <property type="entry name" value="GLUCONOKINASE-RELATED"/>
    <property type="match status" value="1"/>
</dbReference>
<dbReference type="InterPro" id="IPR006001">
    <property type="entry name" value="Therm_gnt_kin"/>
</dbReference>
<dbReference type="PANTHER" id="PTHR43442">
    <property type="entry name" value="GLUCONOKINASE-RELATED"/>
    <property type="match status" value="1"/>
</dbReference>
<dbReference type="Proteomes" id="UP000323956">
    <property type="component" value="Unassembled WGS sequence"/>
</dbReference>